<evidence type="ECO:0000313" key="3">
    <source>
        <dbReference type="EMBL" id="CAD8094962.1"/>
    </source>
</evidence>
<sequence>MKLFILNLLHLIIQCQPSEYQRNSEDNYISEQNYNSQEQQFTSIDQNQEETSFLQFLSTILILGLITFFLSKIFSTNNKIPNSKSMNFENHNNKDEQNQKLNSIAQKFKRDNIEFKFYFNNQWMEQKLQKVQITSNFDSLTFNIHGSDFYGSWILIGEIIINKMNQVETFSRKIYDDLLVQGEDILIYYGQLNDQTQTFNGFWQYQKDIQKKGEWELSFKNQ</sequence>
<comment type="caution">
    <text evidence="3">The sequence shown here is derived from an EMBL/GenBank/DDBJ whole genome shotgun (WGS) entry which is preliminary data.</text>
</comment>
<keyword evidence="1" id="KW-0472">Membrane</keyword>
<keyword evidence="1" id="KW-1133">Transmembrane helix</keyword>
<organism evidence="3 4">
    <name type="scientific">Paramecium sonneborni</name>
    <dbReference type="NCBI Taxonomy" id="65129"/>
    <lineage>
        <taxon>Eukaryota</taxon>
        <taxon>Sar</taxon>
        <taxon>Alveolata</taxon>
        <taxon>Ciliophora</taxon>
        <taxon>Intramacronucleata</taxon>
        <taxon>Oligohymenophorea</taxon>
        <taxon>Peniculida</taxon>
        <taxon>Parameciidae</taxon>
        <taxon>Paramecium</taxon>
    </lineage>
</organism>
<evidence type="ECO:0000256" key="1">
    <source>
        <dbReference type="SAM" id="Phobius"/>
    </source>
</evidence>
<protein>
    <submittedName>
        <fullName evidence="3">Uncharacterized protein</fullName>
    </submittedName>
</protein>
<evidence type="ECO:0000313" key="4">
    <source>
        <dbReference type="Proteomes" id="UP000692954"/>
    </source>
</evidence>
<keyword evidence="1" id="KW-0812">Transmembrane</keyword>
<name>A0A8S1NRX7_9CILI</name>
<keyword evidence="2" id="KW-0732">Signal</keyword>
<dbReference type="AlphaFoldDB" id="A0A8S1NRX7"/>
<accession>A0A8S1NRX7</accession>
<gene>
    <name evidence="3" type="ORF">PSON_ATCC_30995.1.T0630155</name>
</gene>
<feature type="signal peptide" evidence="2">
    <location>
        <begin position="1"/>
        <end position="17"/>
    </location>
</feature>
<reference evidence="3" key="1">
    <citation type="submission" date="2021-01" db="EMBL/GenBank/DDBJ databases">
        <authorList>
            <consortium name="Genoscope - CEA"/>
            <person name="William W."/>
        </authorList>
    </citation>
    <scope>NUCLEOTIDE SEQUENCE</scope>
</reference>
<dbReference type="Proteomes" id="UP000692954">
    <property type="component" value="Unassembled WGS sequence"/>
</dbReference>
<feature type="chain" id="PRO_5035839110" evidence="2">
    <location>
        <begin position="18"/>
        <end position="222"/>
    </location>
</feature>
<feature type="transmembrane region" description="Helical" evidence="1">
    <location>
        <begin position="53"/>
        <end position="74"/>
    </location>
</feature>
<keyword evidence="4" id="KW-1185">Reference proteome</keyword>
<proteinExistence type="predicted"/>
<dbReference type="EMBL" id="CAJJDN010000063">
    <property type="protein sequence ID" value="CAD8094962.1"/>
    <property type="molecule type" value="Genomic_DNA"/>
</dbReference>
<evidence type="ECO:0000256" key="2">
    <source>
        <dbReference type="SAM" id="SignalP"/>
    </source>
</evidence>